<gene>
    <name evidence="2" type="ORF">J9260_08535</name>
</gene>
<dbReference type="InterPro" id="IPR051928">
    <property type="entry name" value="NorD/CobT"/>
</dbReference>
<dbReference type="InterPro" id="IPR036465">
    <property type="entry name" value="vWFA_dom_sf"/>
</dbReference>
<evidence type="ECO:0000313" key="3">
    <source>
        <dbReference type="Proteomes" id="UP000672009"/>
    </source>
</evidence>
<name>A0A975FDD9_9GAMM</name>
<feature type="domain" description="VWFA" evidence="1">
    <location>
        <begin position="591"/>
        <end position="779"/>
    </location>
</feature>
<proteinExistence type="predicted"/>
<dbReference type="PANTHER" id="PTHR41248:SF1">
    <property type="entry name" value="NORD PROTEIN"/>
    <property type="match status" value="1"/>
</dbReference>
<accession>A0A975FDD9</accession>
<evidence type="ECO:0000313" key="2">
    <source>
        <dbReference type="EMBL" id="QTR55110.1"/>
    </source>
</evidence>
<keyword evidence="3" id="KW-1185">Reference proteome</keyword>
<dbReference type="InterPro" id="IPR002035">
    <property type="entry name" value="VWF_A"/>
</dbReference>
<dbReference type="PANTHER" id="PTHR41248">
    <property type="entry name" value="NORD PROTEIN"/>
    <property type="match status" value="1"/>
</dbReference>
<protein>
    <submittedName>
        <fullName evidence="2">Nitric oxide reductase activation protein NorD</fullName>
    </submittedName>
</protein>
<dbReference type="AlphaFoldDB" id="A0A975FDD9"/>
<evidence type="ECO:0000259" key="1">
    <source>
        <dbReference type="PROSITE" id="PS50234"/>
    </source>
</evidence>
<reference evidence="2" key="1">
    <citation type="submission" date="2021-04" db="EMBL/GenBank/DDBJ databases">
        <title>Genomics, taxonomy and metabolism of representatives of sulfur bacteria of the genus Thiothrix: Thiothrix fructosivorans QT, Thiothrix unzii A1T and three new species, Thiothrix subterranea sp. nov., Thiothrix litoralis sp. nov. and 'Candidatus Thiothrix anitrata' sp. nov.</title>
        <authorList>
            <person name="Ravin N.V."/>
            <person name="Smolyakov D."/>
            <person name="Rudenko T.S."/>
            <person name="Mardanov A.V."/>
            <person name="Beletsky A.V."/>
            <person name="Markov N.D."/>
            <person name="Fomenkov A.I."/>
            <person name="Roberts R.J."/>
            <person name="Karnachuk O.V."/>
            <person name="Novikov A."/>
            <person name="Grabovich M.Y."/>
        </authorList>
    </citation>
    <scope>NUCLEOTIDE SEQUENCE</scope>
    <source>
        <strain evidence="2">A1</strain>
    </source>
</reference>
<dbReference type="PROSITE" id="PS50234">
    <property type="entry name" value="VWFA"/>
    <property type="match status" value="1"/>
</dbReference>
<dbReference type="RefSeq" id="WP_210220581.1">
    <property type="nucleotide sequence ID" value="NZ_CP072793.1"/>
</dbReference>
<dbReference type="SUPFAM" id="SSF53300">
    <property type="entry name" value="vWA-like"/>
    <property type="match status" value="1"/>
</dbReference>
<sequence>MAIHLEEYREFLEKITPRVRDVLDGSYQEATRVMSPAGLLDYLDGAKAIQKLGRGEDLIITYLQEMPLVAKECGEDIIPDVVTSAMKLSSMVSGEVITLMISSLPTASRHLGDAELVRGYLTFIHQFSSTAARGLRPMLNHMDELLSKLTLSGLRRWANFGAQAYRRDFNNLTKYFDLESADSRATLQKERRGVLFVKTQRKLNFYLRALWARDFFLRPTGADYTDFRPYIEHRIFHMPDAVDDLGDIPGLELYRATAAHMAAHLMYTRKALSAEQLSPAQLFFIGFMEDARVEYKATQAFPGLKTLWSRLLTANYDGAVEHPTMRLLENIALMLLDEQVTGAGDEAISAFVAKFHANIAEKQDDGQFSWLMGVELYNLFAGRREVPSLRILERIRIPYRDDNRYVWTMEEMTWDVGFEYVPASQRQVRRQVNVMMMANEVDCELAGDDAQEIWTCSTEMRPYEDDLTDNTKTFNEMWGKEPVSEPFHYHEWDYHIQLHRPDWVTVYERRQQRGDPDDIRAIIDAYRPVAHRIKQIIDLLTPDGVQRQRGLEDGDEIDINAAVDAMISIRMGEQPNPRITMRNVIKNRDLAVVVLLDLSQSTNEAMKGSDKTVLQLTREASTLVATAIEGIGDPYAIHGFASDGRHDVQYFRLKDFNQHFDDEAKSRLAGMKGGLSTRMGAALRHSAYHLHKQPERRKLILLVTDGEPADIDERDPQHLRFDAKKAVEELYSQGVQTYCLTLDPHADDYVKRIFGQNNYTVIDHVDRLPEQLPVLFASLTK</sequence>
<dbReference type="Pfam" id="PF00092">
    <property type="entry name" value="VWA"/>
    <property type="match status" value="1"/>
</dbReference>
<dbReference type="Proteomes" id="UP000672009">
    <property type="component" value="Chromosome"/>
</dbReference>
<organism evidence="2 3">
    <name type="scientific">Thiothrix unzii</name>
    <dbReference type="NCBI Taxonomy" id="111769"/>
    <lineage>
        <taxon>Bacteria</taxon>
        <taxon>Pseudomonadati</taxon>
        <taxon>Pseudomonadota</taxon>
        <taxon>Gammaproteobacteria</taxon>
        <taxon>Thiotrichales</taxon>
        <taxon>Thiotrichaceae</taxon>
        <taxon>Thiothrix</taxon>
    </lineage>
</organism>
<dbReference type="CDD" id="cd01454">
    <property type="entry name" value="vWA_norD_type"/>
    <property type="match status" value="1"/>
</dbReference>
<dbReference type="EMBL" id="CP072793">
    <property type="protein sequence ID" value="QTR55110.1"/>
    <property type="molecule type" value="Genomic_DNA"/>
</dbReference>
<dbReference type="KEGG" id="tun:J9260_08535"/>
<dbReference type="SMART" id="SM00327">
    <property type="entry name" value="VWA"/>
    <property type="match status" value="1"/>
</dbReference>
<dbReference type="Gene3D" id="3.40.50.410">
    <property type="entry name" value="von Willebrand factor, type A domain"/>
    <property type="match status" value="1"/>
</dbReference>